<dbReference type="AlphaFoldDB" id="A0A1I7ZHM0"/>
<name>A0A1I7ZHM0_9BILA</name>
<dbReference type="Proteomes" id="UP000095287">
    <property type="component" value="Unplaced"/>
</dbReference>
<evidence type="ECO:0000313" key="2">
    <source>
        <dbReference type="WBParaSite" id="L893_g26398.t1"/>
    </source>
</evidence>
<accession>A0A1I7ZHM0</accession>
<proteinExistence type="predicted"/>
<protein>
    <submittedName>
        <fullName evidence="2">Uncharacterized protein</fullName>
    </submittedName>
</protein>
<reference evidence="2" key="1">
    <citation type="submission" date="2016-11" db="UniProtKB">
        <authorList>
            <consortium name="WormBaseParasite"/>
        </authorList>
    </citation>
    <scope>IDENTIFICATION</scope>
</reference>
<evidence type="ECO:0000313" key="1">
    <source>
        <dbReference type="Proteomes" id="UP000095287"/>
    </source>
</evidence>
<organism evidence="1 2">
    <name type="scientific">Steinernema glaseri</name>
    <dbReference type="NCBI Taxonomy" id="37863"/>
    <lineage>
        <taxon>Eukaryota</taxon>
        <taxon>Metazoa</taxon>
        <taxon>Ecdysozoa</taxon>
        <taxon>Nematoda</taxon>
        <taxon>Chromadorea</taxon>
        <taxon>Rhabditida</taxon>
        <taxon>Tylenchina</taxon>
        <taxon>Panagrolaimomorpha</taxon>
        <taxon>Strongyloidoidea</taxon>
        <taxon>Steinernematidae</taxon>
        <taxon>Steinernema</taxon>
    </lineage>
</organism>
<dbReference type="WBParaSite" id="L893_g26398.t1">
    <property type="protein sequence ID" value="L893_g26398.t1"/>
    <property type="gene ID" value="L893_g26398"/>
</dbReference>
<sequence length="200" mass="22306">MDHKKANDMENGGIVNNILERRQTYSSWVISSHAHHYEQHRQRANRSSIIEIRPGYSLFAVRIPTFGQGGGARSPLGSSSSHCCCAQPPELAPAVPSPLLLPLTKTVFRMAKDDGYRSLAAQPAQPITDATMNVLVGPFGPCRFDPRFHHTHAGSKWVTRVVGFVRRKLRPNRSLRSDPDHKTLISVAGSRKTDPFRPRH</sequence>
<keyword evidence="1" id="KW-1185">Reference proteome</keyword>